<name>A0AAV1SI13_9ROSI</name>
<dbReference type="EMBL" id="CAWUPB010001184">
    <property type="protein sequence ID" value="CAK7350911.1"/>
    <property type="molecule type" value="Genomic_DNA"/>
</dbReference>
<comment type="caution">
    <text evidence="8">The sequence shown here is derived from an EMBL/GenBank/DDBJ whole genome shotgun (WGS) entry which is preliminary data.</text>
</comment>
<evidence type="ECO:0000256" key="4">
    <source>
        <dbReference type="ARBA" id="ARBA00022989"/>
    </source>
</evidence>
<dbReference type="GO" id="GO:0016020">
    <property type="term" value="C:membrane"/>
    <property type="evidence" value="ECO:0007669"/>
    <property type="project" value="UniProtKB-SubCell"/>
</dbReference>
<dbReference type="PANTHER" id="PTHR14255:SF3">
    <property type="entry name" value="SULFITE EXPORTER TAUE_SAFE FAMILY PROTEIN 5-RELATED"/>
    <property type="match status" value="1"/>
</dbReference>
<feature type="transmembrane region" description="Helical" evidence="6">
    <location>
        <begin position="66"/>
        <end position="93"/>
    </location>
</feature>
<keyword evidence="5 6" id="KW-0472">Membrane</keyword>
<evidence type="ECO:0000256" key="3">
    <source>
        <dbReference type="ARBA" id="ARBA00022692"/>
    </source>
</evidence>
<feature type="transmembrane region" description="Helical" evidence="6">
    <location>
        <begin position="302"/>
        <end position="325"/>
    </location>
</feature>
<comment type="similarity">
    <text evidence="2">Belongs to the 4-toluene sulfonate uptake permease (TSUP) (TC 2.A.102) family.</text>
</comment>
<sequence>MKAHNILIRVTLALTILITFSQSNAEQTQPLSKILKIDLFLEQIDQWSHHQMQFQETKLKLAPSMVLTGAFCFMAAFISSAGGLGGGGLYIPILTIVAGLDLKSATSFTALMVSCGSFATVMCNLLIKNPNFGGKSLIDYDMTLLSEPSLLLGVSVGVICNLVFPEWLITILFAFFLAWSTFKTYKKGVSRWRLESEEAQERNECGNFESGSTSINGTEQVKIVKEPLMGNYTNGAMWIGILGCLISPNSSSNNFHSLDTIQRREQLTSNDKLTGMLAGLFGIGGGMFISPLLLHVGMAPEITAATCSFIVFFTSTMSAFEYLLLGMEQVDVAIIFAVICFVASLLGLLVVRKAIVEYGRASMIVFSVSTVMALSTVLMSSFGTLQLVSIYHATEQGTVGDGCEILTVGIDDSWRPLTMPRLENVDKKHKKISVVAAGEVVHCIKESKIGSKICREIVSLDLESESFTYAALP</sequence>
<evidence type="ECO:0000256" key="5">
    <source>
        <dbReference type="ARBA" id="ARBA00023136"/>
    </source>
</evidence>
<keyword evidence="4 6" id="KW-1133">Transmembrane helix</keyword>
<accession>A0AAV1SI13</accession>
<feature type="chain" id="PRO_5043751844" description="Sulfite exporter TauE/SafE family protein" evidence="7">
    <location>
        <begin position="26"/>
        <end position="473"/>
    </location>
</feature>
<feature type="transmembrane region" description="Helical" evidence="6">
    <location>
        <begin position="363"/>
        <end position="382"/>
    </location>
</feature>
<evidence type="ECO:0000313" key="8">
    <source>
        <dbReference type="EMBL" id="CAK7350911.1"/>
    </source>
</evidence>
<evidence type="ECO:0000256" key="1">
    <source>
        <dbReference type="ARBA" id="ARBA00004141"/>
    </source>
</evidence>
<evidence type="ECO:0000313" key="9">
    <source>
        <dbReference type="Proteomes" id="UP001314170"/>
    </source>
</evidence>
<keyword evidence="9" id="KW-1185">Reference proteome</keyword>
<dbReference type="Pfam" id="PF01925">
    <property type="entry name" value="TauE"/>
    <property type="match status" value="1"/>
</dbReference>
<dbReference type="PANTHER" id="PTHR14255">
    <property type="entry name" value="CEREBLON"/>
    <property type="match status" value="1"/>
</dbReference>
<keyword evidence="7" id="KW-0732">Signal</keyword>
<gene>
    <name evidence="8" type="ORF">DCAF_LOCUS23589</name>
</gene>
<feature type="transmembrane region" description="Helical" evidence="6">
    <location>
        <begin position="150"/>
        <end position="177"/>
    </location>
</feature>
<evidence type="ECO:0008006" key="10">
    <source>
        <dbReference type="Google" id="ProtNLM"/>
    </source>
</evidence>
<dbReference type="GO" id="GO:0016567">
    <property type="term" value="P:protein ubiquitination"/>
    <property type="evidence" value="ECO:0007669"/>
    <property type="project" value="TreeGrafter"/>
</dbReference>
<comment type="subcellular location">
    <subcellularLocation>
        <location evidence="1">Membrane</location>
        <topology evidence="1">Multi-pass membrane protein</topology>
    </subcellularLocation>
</comment>
<feature type="signal peptide" evidence="7">
    <location>
        <begin position="1"/>
        <end position="25"/>
    </location>
</feature>
<evidence type="ECO:0000256" key="7">
    <source>
        <dbReference type="SAM" id="SignalP"/>
    </source>
</evidence>
<protein>
    <recommendedName>
        <fullName evidence="10">Sulfite exporter TauE/SafE family protein</fullName>
    </recommendedName>
</protein>
<keyword evidence="3 6" id="KW-0812">Transmembrane</keyword>
<proteinExistence type="inferred from homology"/>
<feature type="transmembrane region" description="Helical" evidence="6">
    <location>
        <begin position="273"/>
        <end position="296"/>
    </location>
</feature>
<feature type="transmembrane region" description="Helical" evidence="6">
    <location>
        <begin position="105"/>
        <end position="127"/>
    </location>
</feature>
<dbReference type="Proteomes" id="UP001314170">
    <property type="component" value="Unassembled WGS sequence"/>
</dbReference>
<evidence type="ECO:0000256" key="6">
    <source>
        <dbReference type="SAM" id="Phobius"/>
    </source>
</evidence>
<dbReference type="AlphaFoldDB" id="A0AAV1SI13"/>
<evidence type="ECO:0000256" key="2">
    <source>
        <dbReference type="ARBA" id="ARBA00009142"/>
    </source>
</evidence>
<feature type="transmembrane region" description="Helical" evidence="6">
    <location>
        <begin position="332"/>
        <end position="351"/>
    </location>
</feature>
<reference evidence="8 9" key="1">
    <citation type="submission" date="2024-01" db="EMBL/GenBank/DDBJ databases">
        <authorList>
            <person name="Waweru B."/>
        </authorList>
    </citation>
    <scope>NUCLEOTIDE SEQUENCE [LARGE SCALE GENOMIC DNA]</scope>
</reference>
<organism evidence="8 9">
    <name type="scientific">Dovyalis caffra</name>
    <dbReference type="NCBI Taxonomy" id="77055"/>
    <lineage>
        <taxon>Eukaryota</taxon>
        <taxon>Viridiplantae</taxon>
        <taxon>Streptophyta</taxon>
        <taxon>Embryophyta</taxon>
        <taxon>Tracheophyta</taxon>
        <taxon>Spermatophyta</taxon>
        <taxon>Magnoliopsida</taxon>
        <taxon>eudicotyledons</taxon>
        <taxon>Gunneridae</taxon>
        <taxon>Pentapetalae</taxon>
        <taxon>rosids</taxon>
        <taxon>fabids</taxon>
        <taxon>Malpighiales</taxon>
        <taxon>Salicaceae</taxon>
        <taxon>Flacourtieae</taxon>
        <taxon>Dovyalis</taxon>
    </lineage>
</organism>
<dbReference type="InterPro" id="IPR002781">
    <property type="entry name" value="TM_pro_TauE-like"/>
</dbReference>
<dbReference type="GO" id="GO:0031464">
    <property type="term" value="C:Cul4A-RING E3 ubiquitin ligase complex"/>
    <property type="evidence" value="ECO:0007669"/>
    <property type="project" value="TreeGrafter"/>
</dbReference>